<dbReference type="InterPro" id="IPR027417">
    <property type="entry name" value="P-loop_NTPase"/>
</dbReference>
<protein>
    <submittedName>
        <fullName evidence="7">Guanylate kinase</fullName>
    </submittedName>
</protein>
<dbReference type="Gene3D" id="3.40.50.300">
    <property type="entry name" value="P-loop containing nucleotide triphosphate hydrolases"/>
    <property type="match status" value="1"/>
</dbReference>
<comment type="function">
    <text evidence="1">Essential for recycling GMP and indirectly, cGMP.</text>
</comment>
<evidence type="ECO:0000313" key="8">
    <source>
        <dbReference type="Proteomes" id="UP000051621"/>
    </source>
</evidence>
<evidence type="ECO:0000313" key="7">
    <source>
        <dbReference type="EMBL" id="KRL00548.1"/>
    </source>
</evidence>
<dbReference type="SMART" id="SM00072">
    <property type="entry name" value="GuKc"/>
    <property type="match status" value="1"/>
</dbReference>
<reference evidence="7 8" key="1">
    <citation type="journal article" date="2015" name="Genome Announc.">
        <title>Expanding the biotechnology potential of lactobacilli through comparative genomics of 213 strains and associated genera.</title>
        <authorList>
            <person name="Sun Z."/>
            <person name="Harris H.M."/>
            <person name="McCann A."/>
            <person name="Guo C."/>
            <person name="Argimon S."/>
            <person name="Zhang W."/>
            <person name="Yang X."/>
            <person name="Jeffery I.B."/>
            <person name="Cooney J.C."/>
            <person name="Kagawa T.F."/>
            <person name="Liu W."/>
            <person name="Song Y."/>
            <person name="Salvetti E."/>
            <person name="Wrobel A."/>
            <person name="Rasinkangas P."/>
            <person name="Parkhill J."/>
            <person name="Rea M.C."/>
            <person name="O'Sullivan O."/>
            <person name="Ritari J."/>
            <person name="Douillard F.P."/>
            <person name="Paul Ross R."/>
            <person name="Yang R."/>
            <person name="Briner A.E."/>
            <person name="Felis G.E."/>
            <person name="de Vos W.M."/>
            <person name="Barrangou R."/>
            <person name="Klaenhammer T.R."/>
            <person name="Caufield P.W."/>
            <person name="Cui Y."/>
            <person name="Zhang H."/>
            <person name="O'Toole P.W."/>
        </authorList>
    </citation>
    <scope>NUCLEOTIDE SEQUENCE [LARGE SCALE GENOMIC DNA]</scope>
    <source>
        <strain evidence="7 8">DSM 19910</strain>
    </source>
</reference>
<organism evidence="7 8">
    <name type="scientific">Liquorilactobacillus capillatus DSM 19910</name>
    <dbReference type="NCBI Taxonomy" id="1423731"/>
    <lineage>
        <taxon>Bacteria</taxon>
        <taxon>Bacillati</taxon>
        <taxon>Bacillota</taxon>
        <taxon>Bacilli</taxon>
        <taxon>Lactobacillales</taxon>
        <taxon>Lactobacillaceae</taxon>
        <taxon>Liquorilactobacillus</taxon>
    </lineage>
</organism>
<proteinExistence type="inferred from homology"/>
<dbReference type="SUPFAM" id="SSF52540">
    <property type="entry name" value="P-loop containing nucleoside triphosphate hydrolases"/>
    <property type="match status" value="1"/>
</dbReference>
<evidence type="ECO:0000256" key="3">
    <source>
        <dbReference type="ARBA" id="ARBA00022679"/>
    </source>
</evidence>
<dbReference type="AlphaFoldDB" id="A0A0R1M4H7"/>
<gene>
    <name evidence="7" type="ORF">FC81_GL002080</name>
</gene>
<dbReference type="Pfam" id="PF00625">
    <property type="entry name" value="Guanylate_kin"/>
    <property type="match status" value="1"/>
</dbReference>
<dbReference type="PANTHER" id="PTHR23117:SF13">
    <property type="entry name" value="GUANYLATE KINASE"/>
    <property type="match status" value="1"/>
</dbReference>
<accession>A0A0R1M4H7</accession>
<evidence type="ECO:0000256" key="5">
    <source>
        <dbReference type="ARBA" id="ARBA00048594"/>
    </source>
</evidence>
<dbReference type="Proteomes" id="UP000051621">
    <property type="component" value="Unassembled WGS sequence"/>
</dbReference>
<comment type="similarity">
    <text evidence="2">Belongs to the guanylate kinase family.</text>
</comment>
<dbReference type="GO" id="GO:0004385">
    <property type="term" value="F:GMP kinase activity"/>
    <property type="evidence" value="ECO:0007669"/>
    <property type="project" value="UniProtKB-EC"/>
</dbReference>
<dbReference type="PATRIC" id="fig|1423731.3.peg.2137"/>
<evidence type="ECO:0000256" key="2">
    <source>
        <dbReference type="ARBA" id="ARBA00005790"/>
    </source>
</evidence>
<dbReference type="GO" id="GO:0005829">
    <property type="term" value="C:cytosol"/>
    <property type="evidence" value="ECO:0007669"/>
    <property type="project" value="TreeGrafter"/>
</dbReference>
<comment type="caution">
    <text evidence="7">The sequence shown here is derived from an EMBL/GenBank/DDBJ whole genome shotgun (WGS) entry which is preliminary data.</text>
</comment>
<name>A0A0R1M4H7_9LACO</name>
<dbReference type="InterPro" id="IPR008144">
    <property type="entry name" value="Guanylate_kin-like_dom"/>
</dbReference>
<evidence type="ECO:0000259" key="6">
    <source>
        <dbReference type="PROSITE" id="PS50052"/>
    </source>
</evidence>
<keyword evidence="8" id="KW-1185">Reference proteome</keyword>
<feature type="domain" description="Guanylate kinase-like" evidence="6">
    <location>
        <begin position="2"/>
        <end position="177"/>
    </location>
</feature>
<dbReference type="STRING" id="1423731.FC81_GL002080"/>
<evidence type="ECO:0000256" key="1">
    <source>
        <dbReference type="ARBA" id="ARBA00003531"/>
    </source>
</evidence>
<dbReference type="OrthoDB" id="1033810at2"/>
<dbReference type="InterPro" id="IPR008145">
    <property type="entry name" value="GK/Ca_channel_bsu"/>
</dbReference>
<keyword evidence="4 7" id="KW-0418">Kinase</keyword>
<dbReference type="EMBL" id="AZEF01000042">
    <property type="protein sequence ID" value="KRL00548.1"/>
    <property type="molecule type" value="Genomic_DNA"/>
</dbReference>
<dbReference type="PANTHER" id="PTHR23117">
    <property type="entry name" value="GUANYLATE KINASE-RELATED"/>
    <property type="match status" value="1"/>
</dbReference>
<evidence type="ECO:0000256" key="4">
    <source>
        <dbReference type="ARBA" id="ARBA00022777"/>
    </source>
</evidence>
<dbReference type="RefSeq" id="WP_057746170.1">
    <property type="nucleotide sequence ID" value="NZ_AZEF01000042.1"/>
</dbReference>
<sequence length="178" mass="20481">MKHLLVICGASGVGKTTIQDYLVKNYGFKRVLTHTTRLPRKHEVDGRDYYFETRSSFFKNNYLEYVEYDHCLYGSSAEGLNRAWQTSDWAVIVLDTEGAAAYKQKVTADLKCWYIYVSSESTLAARLEERDTNAAARLASSEAQRDLHVPPKLKDFCNLIRNDEWQETKKIIAKLLSK</sequence>
<comment type="catalytic activity">
    <reaction evidence="5">
        <text>GMP + ATP = GDP + ADP</text>
        <dbReference type="Rhea" id="RHEA:20780"/>
        <dbReference type="ChEBI" id="CHEBI:30616"/>
        <dbReference type="ChEBI" id="CHEBI:58115"/>
        <dbReference type="ChEBI" id="CHEBI:58189"/>
        <dbReference type="ChEBI" id="CHEBI:456216"/>
        <dbReference type="EC" id="2.7.4.8"/>
    </reaction>
</comment>
<dbReference type="PROSITE" id="PS50052">
    <property type="entry name" value="GUANYLATE_KINASE_2"/>
    <property type="match status" value="1"/>
</dbReference>
<keyword evidence="3" id="KW-0808">Transferase</keyword>